<comment type="domain">
    <text evidence="13">Consists of 3 domains; the N-terminus binds the ribosome, the middle domain has PPIase activity, while the C-terminus has intrinsic chaperone activity on its own.</text>
</comment>
<sequence>MKVTQEKLPASQIGLEIEITPEQTKKTYEEVVKNFARTINIPGFRKGKVPRPILLQSLGSTRVKATALEELIQDGIKKAIEQEDIPAIGQPQLRSSFDELVNAYEPGKSLTFNAAVDVEPEVKLGDYQGLQFKAEEIKYDPKRIDEVLEQERQQMATLIPVEGRATQIGDVAVVDFKGVLVKAEGEEGEPEPIPGGEGTDFQVELQQDQFIPGFVDGIVGMNPGETKEISAQFPEPYANEELSGKPALFTVTLKEIKEKELPELDDDFAKEASEFETLTELRNSLEERFQKEADEKTKNNKQEALLDELLTKAEVDLPETMIDQEVDAMLTQTAIRLSQQGLDVKKLFTKDVIPRLREQSRSEAIERIKRSVTLQKVASQESIKTSEEEINGRIQELIKEYSDSDIDPQRARSVVENELLTEKIIDWLLEKSSVELVPEGSLSTAEETESETSSETSEDEEQEATVSQEG</sequence>
<keyword evidence="9 13" id="KW-0413">Isomerase</keyword>
<dbReference type="PANTHER" id="PTHR30560">
    <property type="entry name" value="TRIGGER FACTOR CHAPERONE AND PEPTIDYL-PROLYL CIS/TRANS ISOMERASE"/>
    <property type="match status" value="1"/>
</dbReference>
<dbReference type="InterPro" id="IPR008881">
    <property type="entry name" value="Trigger_fac_ribosome-bd_bac"/>
</dbReference>
<dbReference type="InterPro" id="IPR001179">
    <property type="entry name" value="PPIase_FKBP_dom"/>
</dbReference>
<evidence type="ECO:0000256" key="8">
    <source>
        <dbReference type="ARBA" id="ARBA00023186"/>
    </source>
</evidence>
<evidence type="ECO:0000256" key="15">
    <source>
        <dbReference type="RuleBase" id="RU003914"/>
    </source>
</evidence>
<name>A0A0V7ZBB5_9CYAN</name>
<organism evidence="18 19">
    <name type="scientific">Mastigocoleus testarum BC008</name>
    <dbReference type="NCBI Taxonomy" id="371196"/>
    <lineage>
        <taxon>Bacteria</taxon>
        <taxon>Bacillati</taxon>
        <taxon>Cyanobacteriota</taxon>
        <taxon>Cyanophyceae</taxon>
        <taxon>Nostocales</taxon>
        <taxon>Hapalosiphonaceae</taxon>
        <taxon>Mastigocoleus</taxon>
    </lineage>
</organism>
<accession>A0A0V7ZBB5</accession>
<evidence type="ECO:0000256" key="3">
    <source>
        <dbReference type="ARBA" id="ARBA00013194"/>
    </source>
</evidence>
<dbReference type="InterPro" id="IPR046357">
    <property type="entry name" value="PPIase_dom_sf"/>
</dbReference>
<dbReference type="Pfam" id="PF00254">
    <property type="entry name" value="FKBP_C"/>
    <property type="match status" value="1"/>
</dbReference>
<evidence type="ECO:0000259" key="17">
    <source>
        <dbReference type="PROSITE" id="PS50059"/>
    </source>
</evidence>
<dbReference type="SUPFAM" id="SSF54534">
    <property type="entry name" value="FKBP-like"/>
    <property type="match status" value="1"/>
</dbReference>
<dbReference type="EMBL" id="LMTZ01000171">
    <property type="protein sequence ID" value="KST61803.1"/>
    <property type="molecule type" value="Genomic_DNA"/>
</dbReference>
<dbReference type="AlphaFoldDB" id="A0A0V7ZBB5"/>
<proteinExistence type="inferred from homology"/>
<dbReference type="InterPro" id="IPR005215">
    <property type="entry name" value="Trig_fac"/>
</dbReference>
<dbReference type="PANTHER" id="PTHR30560:SF3">
    <property type="entry name" value="TRIGGER FACTOR-LIKE PROTEIN TIG, CHLOROPLASTIC"/>
    <property type="match status" value="1"/>
</dbReference>
<dbReference type="GO" id="GO:0043022">
    <property type="term" value="F:ribosome binding"/>
    <property type="evidence" value="ECO:0007669"/>
    <property type="project" value="TreeGrafter"/>
</dbReference>
<keyword evidence="6 13" id="KW-0132">Cell division</keyword>
<feature type="region of interest" description="Disordered" evidence="16">
    <location>
        <begin position="438"/>
        <end position="470"/>
    </location>
</feature>
<feature type="compositionally biased region" description="Acidic residues" evidence="16">
    <location>
        <begin position="446"/>
        <end position="463"/>
    </location>
</feature>
<dbReference type="Pfam" id="PF05698">
    <property type="entry name" value="Trigger_C"/>
    <property type="match status" value="1"/>
</dbReference>
<evidence type="ECO:0000256" key="7">
    <source>
        <dbReference type="ARBA" id="ARBA00023110"/>
    </source>
</evidence>
<dbReference type="NCBIfam" id="TIGR00115">
    <property type="entry name" value="tig"/>
    <property type="match status" value="1"/>
</dbReference>
<evidence type="ECO:0000256" key="2">
    <source>
        <dbReference type="ARBA" id="ARBA00005464"/>
    </source>
</evidence>
<dbReference type="SUPFAM" id="SSF109998">
    <property type="entry name" value="Triger factor/SurA peptide-binding domain-like"/>
    <property type="match status" value="1"/>
</dbReference>
<dbReference type="InterPro" id="IPR008880">
    <property type="entry name" value="Trigger_fac_C"/>
</dbReference>
<dbReference type="InterPro" id="IPR036611">
    <property type="entry name" value="Trigger_fac_ribosome-bd_sf"/>
</dbReference>
<comment type="similarity">
    <text evidence="2 13 15">Belongs to the FKBP-type PPIase family. Tig subfamily.</text>
</comment>
<evidence type="ECO:0000256" key="9">
    <source>
        <dbReference type="ARBA" id="ARBA00023235"/>
    </source>
</evidence>
<evidence type="ECO:0000256" key="4">
    <source>
        <dbReference type="ARBA" id="ARBA00016902"/>
    </source>
</evidence>
<dbReference type="SUPFAM" id="SSF102735">
    <property type="entry name" value="Trigger factor ribosome-binding domain"/>
    <property type="match status" value="1"/>
</dbReference>
<comment type="caution">
    <text evidence="18">The sequence shown here is derived from an EMBL/GenBank/DDBJ whole genome shotgun (WGS) entry which is preliminary data.</text>
</comment>
<evidence type="ECO:0000256" key="13">
    <source>
        <dbReference type="HAMAP-Rule" id="MF_00303"/>
    </source>
</evidence>
<keyword evidence="8 13" id="KW-0143">Chaperone</keyword>
<dbReference type="GO" id="GO:0043335">
    <property type="term" value="P:protein unfolding"/>
    <property type="evidence" value="ECO:0007669"/>
    <property type="project" value="TreeGrafter"/>
</dbReference>
<keyword evidence="10 13" id="KW-0131">Cell cycle</keyword>
<keyword evidence="5 13" id="KW-0963">Cytoplasm</keyword>
<evidence type="ECO:0000256" key="1">
    <source>
        <dbReference type="ARBA" id="ARBA00000971"/>
    </source>
</evidence>
<dbReference type="FunFam" id="3.10.50.40:FF:000001">
    <property type="entry name" value="Trigger factor"/>
    <property type="match status" value="1"/>
</dbReference>
<dbReference type="RefSeq" id="WP_027842125.1">
    <property type="nucleotide sequence ID" value="NZ_LMTZ01000171.1"/>
</dbReference>
<dbReference type="InterPro" id="IPR037041">
    <property type="entry name" value="Trigger_fac_C_sf"/>
</dbReference>
<evidence type="ECO:0000256" key="14">
    <source>
        <dbReference type="PROSITE-ProRule" id="PRU00277"/>
    </source>
</evidence>
<dbReference type="Gene3D" id="3.30.70.1050">
    <property type="entry name" value="Trigger factor ribosome-binding domain"/>
    <property type="match status" value="1"/>
</dbReference>
<evidence type="ECO:0000256" key="5">
    <source>
        <dbReference type="ARBA" id="ARBA00022490"/>
    </source>
</evidence>
<dbReference type="EC" id="5.2.1.8" evidence="3 13"/>
<comment type="function">
    <text evidence="11 13">Involved in protein export. Acts as a chaperone by maintaining the newly synthesized protein in an open conformation. Functions as a peptidyl-prolyl cis-trans isomerase.</text>
</comment>
<dbReference type="Proteomes" id="UP000053372">
    <property type="component" value="Unassembled WGS sequence"/>
</dbReference>
<protein>
    <recommendedName>
        <fullName evidence="4 13">Trigger factor</fullName>
        <shortName evidence="13">TF</shortName>
        <ecNumber evidence="3 13">5.2.1.8</ecNumber>
    </recommendedName>
    <alternativeName>
        <fullName evidence="12 13">PPIase</fullName>
    </alternativeName>
</protein>
<evidence type="ECO:0000256" key="12">
    <source>
        <dbReference type="ARBA" id="ARBA00029986"/>
    </source>
</evidence>
<dbReference type="InterPro" id="IPR027304">
    <property type="entry name" value="Trigger_fact/SurA_dom_sf"/>
</dbReference>
<dbReference type="PIRSF" id="PIRSF003095">
    <property type="entry name" value="Trigger_factor"/>
    <property type="match status" value="1"/>
</dbReference>
<dbReference type="Gene3D" id="3.10.50.40">
    <property type="match status" value="1"/>
</dbReference>
<dbReference type="GO" id="GO:0005737">
    <property type="term" value="C:cytoplasm"/>
    <property type="evidence" value="ECO:0007669"/>
    <property type="project" value="UniProtKB-SubCell"/>
</dbReference>
<keyword evidence="19" id="KW-1185">Reference proteome</keyword>
<keyword evidence="7 13" id="KW-0697">Rotamase</keyword>
<evidence type="ECO:0000256" key="10">
    <source>
        <dbReference type="ARBA" id="ARBA00023306"/>
    </source>
</evidence>
<evidence type="ECO:0000313" key="19">
    <source>
        <dbReference type="Proteomes" id="UP000053372"/>
    </source>
</evidence>
<dbReference type="GO" id="GO:0051083">
    <property type="term" value="P:'de novo' cotranslational protein folding"/>
    <property type="evidence" value="ECO:0007669"/>
    <property type="project" value="TreeGrafter"/>
</dbReference>
<dbReference type="GO" id="GO:0044183">
    <property type="term" value="F:protein folding chaperone"/>
    <property type="evidence" value="ECO:0007669"/>
    <property type="project" value="TreeGrafter"/>
</dbReference>
<dbReference type="GO" id="GO:0015031">
    <property type="term" value="P:protein transport"/>
    <property type="evidence" value="ECO:0007669"/>
    <property type="project" value="UniProtKB-UniRule"/>
</dbReference>
<reference evidence="18 19" key="1">
    <citation type="journal article" date="2015" name="Genome Announc.">
        <title>Draft Genome of the Euendolithic (true boring) Cyanobacterium Mastigocoleus testarum strain BC008.</title>
        <authorList>
            <person name="Guida B.S."/>
            <person name="Garcia-Pichel F."/>
        </authorList>
    </citation>
    <scope>NUCLEOTIDE SEQUENCE [LARGE SCALE GENOMIC DNA]</scope>
    <source>
        <strain evidence="18 19">BC008</strain>
    </source>
</reference>
<gene>
    <name evidence="13" type="primary">tig</name>
    <name evidence="18" type="ORF">BC008_07115</name>
</gene>
<comment type="subcellular location">
    <subcellularLocation>
        <location evidence="13">Cytoplasm</location>
    </subcellularLocation>
    <text evidence="13">About half TF is bound to the ribosome near the polypeptide exit tunnel while the other half is free in the cytoplasm.</text>
</comment>
<evidence type="ECO:0000256" key="16">
    <source>
        <dbReference type="SAM" id="MobiDB-lite"/>
    </source>
</evidence>
<comment type="catalytic activity">
    <reaction evidence="1 13 14">
        <text>[protein]-peptidylproline (omega=180) = [protein]-peptidylproline (omega=0)</text>
        <dbReference type="Rhea" id="RHEA:16237"/>
        <dbReference type="Rhea" id="RHEA-COMP:10747"/>
        <dbReference type="Rhea" id="RHEA-COMP:10748"/>
        <dbReference type="ChEBI" id="CHEBI:83833"/>
        <dbReference type="ChEBI" id="CHEBI:83834"/>
        <dbReference type="EC" id="5.2.1.8"/>
    </reaction>
</comment>
<dbReference type="Pfam" id="PF05697">
    <property type="entry name" value="Trigger_N"/>
    <property type="match status" value="1"/>
</dbReference>
<evidence type="ECO:0000313" key="18">
    <source>
        <dbReference type="EMBL" id="KST61803.1"/>
    </source>
</evidence>
<dbReference type="FunFam" id="3.30.70.1050:FF:000004">
    <property type="entry name" value="Trigger factor"/>
    <property type="match status" value="1"/>
</dbReference>
<dbReference type="PROSITE" id="PS50059">
    <property type="entry name" value="FKBP_PPIASE"/>
    <property type="match status" value="1"/>
</dbReference>
<evidence type="ECO:0000256" key="11">
    <source>
        <dbReference type="ARBA" id="ARBA00024849"/>
    </source>
</evidence>
<dbReference type="GO" id="GO:0003755">
    <property type="term" value="F:peptidyl-prolyl cis-trans isomerase activity"/>
    <property type="evidence" value="ECO:0007669"/>
    <property type="project" value="UniProtKB-UniRule"/>
</dbReference>
<dbReference type="HAMAP" id="MF_00303">
    <property type="entry name" value="Trigger_factor_Tig"/>
    <property type="match status" value="1"/>
</dbReference>
<dbReference type="Gene3D" id="1.10.3120.10">
    <property type="entry name" value="Trigger factor, C-terminal domain"/>
    <property type="match status" value="1"/>
</dbReference>
<dbReference type="OrthoDB" id="9767721at2"/>
<dbReference type="GO" id="GO:0051301">
    <property type="term" value="P:cell division"/>
    <property type="evidence" value="ECO:0007669"/>
    <property type="project" value="UniProtKB-KW"/>
</dbReference>
<evidence type="ECO:0000256" key="6">
    <source>
        <dbReference type="ARBA" id="ARBA00022618"/>
    </source>
</evidence>
<feature type="domain" description="PPIase FKBP-type" evidence="17">
    <location>
        <begin position="169"/>
        <end position="265"/>
    </location>
</feature>